<keyword evidence="8 14" id="KW-0963">Cytoplasm</keyword>
<feature type="domain" description="RNase H type-2" evidence="17">
    <location>
        <begin position="15"/>
        <end position="209"/>
    </location>
</feature>
<feature type="binding site" evidence="14 15">
    <location>
        <position position="113"/>
    </location>
    <ligand>
        <name>a divalent metal cation</name>
        <dbReference type="ChEBI" id="CHEBI:60240"/>
    </ligand>
</feature>
<dbReference type="PANTHER" id="PTHR10954">
    <property type="entry name" value="RIBONUCLEASE H2 SUBUNIT A"/>
    <property type="match status" value="1"/>
</dbReference>
<keyword evidence="11 14" id="KW-0255">Endonuclease</keyword>
<evidence type="ECO:0000256" key="15">
    <source>
        <dbReference type="PROSITE-ProRule" id="PRU01319"/>
    </source>
</evidence>
<gene>
    <name evidence="14 18" type="primary">rnhB</name>
    <name evidence="18" type="ORF">tinsulaeT_05230</name>
</gene>
<feature type="binding site" evidence="14 15">
    <location>
        <position position="21"/>
    </location>
    <ligand>
        <name>a divalent metal cation</name>
        <dbReference type="ChEBI" id="CHEBI:60240"/>
    </ligand>
</feature>
<dbReference type="InterPro" id="IPR024567">
    <property type="entry name" value="RNase_HII/HIII_dom"/>
</dbReference>
<name>A0ABQ6GMF7_9GAMM</name>
<dbReference type="Pfam" id="PF01351">
    <property type="entry name" value="RNase_HII"/>
    <property type="match status" value="1"/>
</dbReference>
<evidence type="ECO:0000256" key="6">
    <source>
        <dbReference type="ARBA" id="ARBA00012180"/>
    </source>
</evidence>
<dbReference type="InterPro" id="IPR036397">
    <property type="entry name" value="RNaseH_sf"/>
</dbReference>
<evidence type="ECO:0000256" key="5">
    <source>
        <dbReference type="ARBA" id="ARBA00007383"/>
    </source>
</evidence>
<evidence type="ECO:0000259" key="17">
    <source>
        <dbReference type="PROSITE" id="PS51975"/>
    </source>
</evidence>
<keyword evidence="10 14" id="KW-0479">Metal-binding</keyword>
<evidence type="ECO:0000256" key="3">
    <source>
        <dbReference type="ARBA" id="ARBA00004065"/>
    </source>
</evidence>
<proteinExistence type="inferred from homology"/>
<dbReference type="CDD" id="cd07182">
    <property type="entry name" value="RNase_HII_bacteria_HII_like"/>
    <property type="match status" value="1"/>
</dbReference>
<sequence>MAKVTLPPFEYPVAYCIAGVDEVGRGPLVGDVVTAAVILDPDNPIDGLADSKKLSEKKRQLLAEEIKAKAIAWCIGRATPEEIDTLNILHATMLAMQRAVQGLSVEPDHVLVDGNRTPSFYGESGKIASQPVVKGDARVTEISAASIIAKVARDDEMIALDKCYPQYGFASHKGYPTKLHLEKIVEHGVLDCYRKSFKPVAAVLNNEGNS</sequence>
<dbReference type="HAMAP" id="MF_00052_B">
    <property type="entry name" value="RNase_HII_B"/>
    <property type="match status" value="1"/>
</dbReference>
<evidence type="ECO:0000256" key="8">
    <source>
        <dbReference type="ARBA" id="ARBA00022490"/>
    </source>
</evidence>
<evidence type="ECO:0000256" key="10">
    <source>
        <dbReference type="ARBA" id="ARBA00022723"/>
    </source>
</evidence>
<keyword evidence="9 14" id="KW-0540">Nuclease</keyword>
<evidence type="ECO:0000256" key="4">
    <source>
        <dbReference type="ARBA" id="ARBA00004496"/>
    </source>
</evidence>
<dbReference type="PROSITE" id="PS51975">
    <property type="entry name" value="RNASE_H_2"/>
    <property type="match status" value="1"/>
</dbReference>
<dbReference type="InterPro" id="IPR012337">
    <property type="entry name" value="RNaseH-like_sf"/>
</dbReference>
<dbReference type="InterPro" id="IPR022898">
    <property type="entry name" value="RNase_HII"/>
</dbReference>
<comment type="catalytic activity">
    <reaction evidence="1 14 15 16">
        <text>Endonucleolytic cleavage to 5'-phosphomonoester.</text>
        <dbReference type="EC" id="3.1.26.4"/>
    </reaction>
</comment>
<comment type="cofactor">
    <cofactor evidence="14 15">
        <name>Mn(2+)</name>
        <dbReference type="ChEBI" id="CHEBI:29035"/>
    </cofactor>
    <cofactor evidence="14 15">
        <name>Mg(2+)</name>
        <dbReference type="ChEBI" id="CHEBI:18420"/>
    </cofactor>
    <text evidence="14 15">Manganese or magnesium. Binds 1 divalent metal ion per monomer in the absence of substrate. May bind a second metal ion after substrate binding.</text>
</comment>
<dbReference type="SUPFAM" id="SSF53098">
    <property type="entry name" value="Ribonuclease H-like"/>
    <property type="match status" value="1"/>
</dbReference>
<dbReference type="Gene3D" id="3.30.420.10">
    <property type="entry name" value="Ribonuclease H-like superfamily/Ribonuclease H"/>
    <property type="match status" value="1"/>
</dbReference>
<dbReference type="RefSeq" id="WP_284243027.1">
    <property type="nucleotide sequence ID" value="NZ_BSST01000001.1"/>
</dbReference>
<evidence type="ECO:0000313" key="18">
    <source>
        <dbReference type="EMBL" id="GLX77183.1"/>
    </source>
</evidence>
<evidence type="ECO:0000256" key="13">
    <source>
        <dbReference type="ARBA" id="ARBA00023211"/>
    </source>
</evidence>
<keyword evidence="13 14" id="KW-0464">Manganese</keyword>
<organism evidence="18 19">
    <name type="scientific">Thalassotalea insulae</name>
    <dbReference type="NCBI Taxonomy" id="2056778"/>
    <lineage>
        <taxon>Bacteria</taxon>
        <taxon>Pseudomonadati</taxon>
        <taxon>Pseudomonadota</taxon>
        <taxon>Gammaproteobacteria</taxon>
        <taxon>Alteromonadales</taxon>
        <taxon>Colwelliaceae</taxon>
        <taxon>Thalassotalea</taxon>
    </lineage>
</organism>
<evidence type="ECO:0000256" key="11">
    <source>
        <dbReference type="ARBA" id="ARBA00022759"/>
    </source>
</evidence>
<comment type="function">
    <text evidence="3 14 16">Endonuclease that specifically degrades the RNA of RNA-DNA hybrids.</text>
</comment>
<feature type="binding site" evidence="14 15">
    <location>
        <position position="22"/>
    </location>
    <ligand>
        <name>a divalent metal cation</name>
        <dbReference type="ChEBI" id="CHEBI:60240"/>
    </ligand>
</feature>
<dbReference type="EMBL" id="BSST01000001">
    <property type="protein sequence ID" value="GLX77183.1"/>
    <property type="molecule type" value="Genomic_DNA"/>
</dbReference>
<dbReference type="InterPro" id="IPR001352">
    <property type="entry name" value="RNase_HII/HIII"/>
</dbReference>
<dbReference type="PANTHER" id="PTHR10954:SF18">
    <property type="entry name" value="RIBONUCLEASE HII"/>
    <property type="match status" value="1"/>
</dbReference>
<dbReference type="EC" id="3.1.26.4" evidence="6 14"/>
<evidence type="ECO:0000256" key="16">
    <source>
        <dbReference type="RuleBase" id="RU003515"/>
    </source>
</evidence>
<keyword evidence="19" id="KW-1185">Reference proteome</keyword>
<accession>A0ABQ6GMF7</accession>
<dbReference type="NCBIfam" id="NF000596">
    <property type="entry name" value="PRK00015.1-4"/>
    <property type="match status" value="1"/>
</dbReference>
<comment type="cofactor">
    <cofactor evidence="2">
        <name>Mg(2+)</name>
        <dbReference type="ChEBI" id="CHEBI:18420"/>
    </cofactor>
</comment>
<comment type="similarity">
    <text evidence="5 14 16">Belongs to the RNase HII family.</text>
</comment>
<keyword evidence="12 14" id="KW-0378">Hydrolase</keyword>
<reference evidence="18 19" key="1">
    <citation type="submission" date="2023-03" db="EMBL/GenBank/DDBJ databases">
        <title>Draft genome sequence of Thalassotalea insulae KCTC 62186T.</title>
        <authorList>
            <person name="Sawabe T."/>
        </authorList>
    </citation>
    <scope>NUCLEOTIDE SEQUENCE [LARGE SCALE GENOMIC DNA]</scope>
    <source>
        <strain evidence="18 19">KCTC 62186</strain>
    </source>
</reference>
<evidence type="ECO:0000256" key="14">
    <source>
        <dbReference type="HAMAP-Rule" id="MF_00052"/>
    </source>
</evidence>
<evidence type="ECO:0000256" key="9">
    <source>
        <dbReference type="ARBA" id="ARBA00022722"/>
    </source>
</evidence>
<protein>
    <recommendedName>
        <fullName evidence="7 14">Ribonuclease HII</fullName>
        <shortName evidence="14">RNase HII</shortName>
        <ecNumber evidence="6 14">3.1.26.4</ecNumber>
    </recommendedName>
</protein>
<dbReference type="Proteomes" id="UP001157186">
    <property type="component" value="Unassembled WGS sequence"/>
</dbReference>
<comment type="caution">
    <text evidence="18">The sequence shown here is derived from an EMBL/GenBank/DDBJ whole genome shotgun (WGS) entry which is preliminary data.</text>
</comment>
<evidence type="ECO:0000256" key="2">
    <source>
        <dbReference type="ARBA" id="ARBA00001946"/>
    </source>
</evidence>
<evidence type="ECO:0000256" key="7">
    <source>
        <dbReference type="ARBA" id="ARBA00019179"/>
    </source>
</evidence>
<evidence type="ECO:0000256" key="12">
    <source>
        <dbReference type="ARBA" id="ARBA00022801"/>
    </source>
</evidence>
<dbReference type="NCBIfam" id="NF000595">
    <property type="entry name" value="PRK00015.1-3"/>
    <property type="match status" value="1"/>
</dbReference>
<evidence type="ECO:0000256" key="1">
    <source>
        <dbReference type="ARBA" id="ARBA00000077"/>
    </source>
</evidence>
<evidence type="ECO:0000313" key="19">
    <source>
        <dbReference type="Proteomes" id="UP001157186"/>
    </source>
</evidence>
<comment type="subcellular location">
    <subcellularLocation>
        <location evidence="4 14">Cytoplasm</location>
    </subcellularLocation>
</comment>